<dbReference type="RefSeq" id="WP_369222804.1">
    <property type="nucleotide sequence ID" value="NZ_CP163441.1"/>
</dbReference>
<dbReference type="GO" id="GO:0046677">
    <property type="term" value="P:response to antibiotic"/>
    <property type="evidence" value="ECO:0007669"/>
    <property type="project" value="UniProtKB-KW"/>
</dbReference>
<dbReference type="EMBL" id="CP163441">
    <property type="protein sequence ID" value="XDQ43740.1"/>
    <property type="molecule type" value="Genomic_DNA"/>
</dbReference>
<evidence type="ECO:0000313" key="11">
    <source>
        <dbReference type="EMBL" id="XDQ43740.1"/>
    </source>
</evidence>
<feature type="transmembrane region" description="Helical" evidence="9">
    <location>
        <begin position="332"/>
        <end position="354"/>
    </location>
</feature>
<dbReference type="InterPro" id="IPR011701">
    <property type="entry name" value="MFS"/>
</dbReference>
<feature type="transmembrane region" description="Helical" evidence="9">
    <location>
        <begin position="468"/>
        <end position="490"/>
    </location>
</feature>
<dbReference type="InterPro" id="IPR036259">
    <property type="entry name" value="MFS_trans_sf"/>
</dbReference>
<feature type="transmembrane region" description="Helical" evidence="9">
    <location>
        <begin position="178"/>
        <end position="198"/>
    </location>
</feature>
<feature type="transmembrane region" description="Helical" evidence="9">
    <location>
        <begin position="152"/>
        <end position="172"/>
    </location>
</feature>
<keyword evidence="6 9" id="KW-0472">Membrane</keyword>
<organism evidence="11">
    <name type="scientific">Streptomyces sp. R39</name>
    <dbReference type="NCBI Taxonomy" id="3238631"/>
    <lineage>
        <taxon>Bacteria</taxon>
        <taxon>Bacillati</taxon>
        <taxon>Actinomycetota</taxon>
        <taxon>Actinomycetes</taxon>
        <taxon>Kitasatosporales</taxon>
        <taxon>Streptomycetaceae</taxon>
        <taxon>Streptomyces</taxon>
    </lineage>
</organism>
<keyword evidence="2" id="KW-0813">Transport</keyword>
<feature type="compositionally biased region" description="Low complexity" evidence="8">
    <location>
        <begin position="206"/>
        <end position="224"/>
    </location>
</feature>
<dbReference type="InterPro" id="IPR020846">
    <property type="entry name" value="MFS_dom"/>
</dbReference>
<dbReference type="AlphaFoldDB" id="A0AB39QKC3"/>
<dbReference type="SUPFAM" id="SSF103473">
    <property type="entry name" value="MFS general substrate transporter"/>
    <property type="match status" value="2"/>
</dbReference>
<evidence type="ECO:0000256" key="2">
    <source>
        <dbReference type="ARBA" id="ARBA00022448"/>
    </source>
</evidence>
<feature type="transmembrane region" description="Helical" evidence="9">
    <location>
        <begin position="427"/>
        <end position="447"/>
    </location>
</feature>
<evidence type="ECO:0000256" key="8">
    <source>
        <dbReference type="SAM" id="MobiDB-lite"/>
    </source>
</evidence>
<feature type="compositionally biased region" description="Basic and acidic residues" evidence="8">
    <location>
        <begin position="238"/>
        <end position="249"/>
    </location>
</feature>
<dbReference type="Gene3D" id="1.20.1720.10">
    <property type="entry name" value="Multidrug resistance protein D"/>
    <property type="match status" value="1"/>
</dbReference>
<feature type="transmembrane region" description="Helical" evidence="9">
    <location>
        <begin position="496"/>
        <end position="525"/>
    </location>
</feature>
<dbReference type="GO" id="GO:0022857">
    <property type="term" value="F:transmembrane transporter activity"/>
    <property type="evidence" value="ECO:0007669"/>
    <property type="project" value="InterPro"/>
</dbReference>
<keyword evidence="4 9" id="KW-0812">Transmembrane</keyword>
<evidence type="ECO:0000256" key="7">
    <source>
        <dbReference type="ARBA" id="ARBA00023251"/>
    </source>
</evidence>
<feature type="transmembrane region" description="Helical" evidence="9">
    <location>
        <begin position="366"/>
        <end position="386"/>
    </location>
</feature>
<sequence length="538" mass="55136">MTRTLPSPVAAGPDERFGPRLWGLLLVLAGNMLIDALEVSVAVVALPAIGTDLGQPPTVTQWAMTGFAAGFGGLLLFGARVVTLLGRRRVYLAALLAFAAASALSALAHDPWLLLATRVLKGFCAALTAPTGLAIITSTFPEGRPRSRAVSVYTLFGAGGFTAGLVLSGWLTETSWRWAFAFPAPVVLLLFTLGLRLVPGETPGAPRGTGPSVPSGGGESVPRGTGPSVPNGGAESAPKGRGELRDQPPPRRTRTAAPTRQYDIPGALTFLGALLALVQGITQLPTHGWSDPRAAGPLCTAALLLLAFWQIERRSADPLLNIGPSLRRNPALIRSAVGAACLNGAYLGLLFVLTYQTQTLAGWSPLRTALALLPAAAPPALTAPAAGRLVARFGAPRLIVAGAACAFAGCLLQLRPHAWPLDYPGRMLPTLLLIGAAFVLSFAALNMQAMSRLTPADRLTGSGLYQTAVQLAALLAVALVAALLAAHAPAPGAGPAAAAAACLPALTLVAALGFLGLLVGLTGLIRTPPPPSSLHHGE</sequence>
<evidence type="ECO:0000256" key="6">
    <source>
        <dbReference type="ARBA" id="ARBA00023136"/>
    </source>
</evidence>
<comment type="subcellular location">
    <subcellularLocation>
        <location evidence="1">Cell membrane</location>
        <topology evidence="1">Multi-pass membrane protein</topology>
    </subcellularLocation>
</comment>
<dbReference type="GO" id="GO:0005886">
    <property type="term" value="C:plasma membrane"/>
    <property type="evidence" value="ECO:0007669"/>
    <property type="project" value="UniProtKB-SubCell"/>
</dbReference>
<feature type="transmembrane region" description="Helical" evidence="9">
    <location>
        <begin position="90"/>
        <end position="108"/>
    </location>
</feature>
<dbReference type="Pfam" id="PF07690">
    <property type="entry name" value="MFS_1"/>
    <property type="match status" value="1"/>
</dbReference>
<evidence type="ECO:0000259" key="10">
    <source>
        <dbReference type="PROSITE" id="PS50850"/>
    </source>
</evidence>
<feature type="transmembrane region" description="Helical" evidence="9">
    <location>
        <begin position="120"/>
        <end position="140"/>
    </location>
</feature>
<evidence type="ECO:0000256" key="5">
    <source>
        <dbReference type="ARBA" id="ARBA00022989"/>
    </source>
</evidence>
<feature type="region of interest" description="Disordered" evidence="8">
    <location>
        <begin position="202"/>
        <end position="259"/>
    </location>
</feature>
<dbReference type="PROSITE" id="PS50850">
    <property type="entry name" value="MFS"/>
    <property type="match status" value="1"/>
</dbReference>
<evidence type="ECO:0000256" key="1">
    <source>
        <dbReference type="ARBA" id="ARBA00004651"/>
    </source>
</evidence>
<feature type="domain" description="Major facilitator superfamily (MFS) profile" evidence="10">
    <location>
        <begin position="24"/>
        <end position="528"/>
    </location>
</feature>
<feature type="transmembrane region" description="Helical" evidence="9">
    <location>
        <begin position="262"/>
        <end position="282"/>
    </location>
</feature>
<gene>
    <name evidence="11" type="ORF">AB5J52_16540</name>
</gene>
<keyword evidence="5 9" id="KW-1133">Transmembrane helix</keyword>
<dbReference type="PANTHER" id="PTHR42718">
    <property type="entry name" value="MAJOR FACILITATOR SUPERFAMILY MULTIDRUG TRANSPORTER MFSC"/>
    <property type="match status" value="1"/>
</dbReference>
<evidence type="ECO:0000256" key="9">
    <source>
        <dbReference type="SAM" id="Phobius"/>
    </source>
</evidence>
<reference evidence="11" key="1">
    <citation type="submission" date="2024-07" db="EMBL/GenBank/DDBJ databases">
        <authorList>
            <person name="Yu S.T."/>
        </authorList>
    </citation>
    <scope>NUCLEOTIDE SEQUENCE</scope>
    <source>
        <strain evidence="11">R39</strain>
    </source>
</reference>
<keyword evidence="3" id="KW-1003">Cell membrane</keyword>
<protein>
    <submittedName>
        <fullName evidence="11">MFS transporter</fullName>
    </submittedName>
</protein>
<dbReference type="PANTHER" id="PTHR42718:SF46">
    <property type="entry name" value="BLR6921 PROTEIN"/>
    <property type="match status" value="1"/>
</dbReference>
<evidence type="ECO:0000256" key="3">
    <source>
        <dbReference type="ARBA" id="ARBA00022475"/>
    </source>
</evidence>
<feature type="transmembrane region" description="Helical" evidence="9">
    <location>
        <begin position="294"/>
        <end position="311"/>
    </location>
</feature>
<feature type="transmembrane region" description="Helical" evidence="9">
    <location>
        <begin position="62"/>
        <end position="83"/>
    </location>
</feature>
<feature type="transmembrane region" description="Helical" evidence="9">
    <location>
        <begin position="21"/>
        <end position="50"/>
    </location>
</feature>
<name>A0AB39QKC3_9ACTN</name>
<proteinExistence type="predicted"/>
<accession>A0AB39QKC3</accession>
<keyword evidence="7" id="KW-0046">Antibiotic resistance</keyword>
<dbReference type="Gene3D" id="1.20.1250.20">
    <property type="entry name" value="MFS general substrate transporter like domains"/>
    <property type="match status" value="1"/>
</dbReference>
<feature type="transmembrane region" description="Helical" evidence="9">
    <location>
        <begin position="398"/>
        <end position="415"/>
    </location>
</feature>
<evidence type="ECO:0000256" key="4">
    <source>
        <dbReference type="ARBA" id="ARBA00022692"/>
    </source>
</evidence>